<dbReference type="OrthoDB" id="15118at2157"/>
<name>A0A0P0N4S4_9CREN</name>
<evidence type="ECO:0000256" key="3">
    <source>
        <dbReference type="ARBA" id="ARBA00023004"/>
    </source>
</evidence>
<keyword evidence="3" id="KW-0408">Iron</keyword>
<evidence type="ECO:0000256" key="1">
    <source>
        <dbReference type="ARBA" id="ARBA00022691"/>
    </source>
</evidence>
<dbReference type="PROSITE" id="PS51918">
    <property type="entry name" value="RADICAL_SAM"/>
    <property type="match status" value="1"/>
</dbReference>
<dbReference type="InterPro" id="IPR058240">
    <property type="entry name" value="rSAM_sf"/>
</dbReference>
<dbReference type="EMBL" id="CP013011">
    <property type="protein sequence ID" value="ALL01366.1"/>
    <property type="molecule type" value="Genomic_DNA"/>
</dbReference>
<protein>
    <submittedName>
        <fullName evidence="6">Biotin synthase-related enzyme</fullName>
    </submittedName>
</protein>
<evidence type="ECO:0000313" key="6">
    <source>
        <dbReference type="EMBL" id="ALL01366.1"/>
    </source>
</evidence>
<feature type="domain" description="Radical SAM core" evidence="5">
    <location>
        <begin position="33"/>
        <end position="253"/>
    </location>
</feature>
<dbReference type="RefSeq" id="WP_088172104.1">
    <property type="nucleotide sequence ID" value="NZ_CP013011.1"/>
</dbReference>
<dbReference type="SMART" id="SM00729">
    <property type="entry name" value="Elp3"/>
    <property type="match status" value="1"/>
</dbReference>
<dbReference type="Gene3D" id="3.20.20.70">
    <property type="entry name" value="Aldolase class I"/>
    <property type="match status" value="1"/>
</dbReference>
<reference evidence="6 7" key="1">
    <citation type="submission" date="2015-10" db="EMBL/GenBank/DDBJ databases">
        <title>Complete genome sequence of hyperthermophilic archaeon Pyrodictium delaneyi Su06.</title>
        <authorList>
            <person name="Jung J.-H."/>
            <person name="Lin J."/>
            <person name="Holden J.F."/>
            <person name="Park C.-S."/>
        </authorList>
    </citation>
    <scope>NUCLEOTIDE SEQUENCE [LARGE SCALE GENOMIC DNA]</scope>
    <source>
        <strain evidence="6 7">Su06</strain>
    </source>
</reference>
<dbReference type="SFLD" id="SFLDS00029">
    <property type="entry name" value="Radical_SAM"/>
    <property type="match status" value="1"/>
</dbReference>
<dbReference type="SFLD" id="SFLDG01098">
    <property type="entry name" value="Uncharacterised_Radical_SAM_Su"/>
    <property type="match status" value="1"/>
</dbReference>
<accession>A0A0P0N4S4</accession>
<gene>
    <name evidence="6" type="ORF">Pyrde_1320</name>
</gene>
<dbReference type="STRING" id="1273541.Pyrde_1320"/>
<dbReference type="InterPro" id="IPR007197">
    <property type="entry name" value="rSAM"/>
</dbReference>
<dbReference type="PATRIC" id="fig|1273541.4.peg.1405"/>
<dbReference type="GO" id="GO:0046872">
    <property type="term" value="F:metal ion binding"/>
    <property type="evidence" value="ECO:0007669"/>
    <property type="project" value="UniProtKB-KW"/>
</dbReference>
<sequence>MAAPALGDGVEVLVRASLGTLAVLGLERVRLAARPTTAYLLQYSPGGCIARCMFCSQSAPARTPRRLLGRVTWPVVELEKLLGAWRRGLFARVCLQTVLRPGFACEATEILEKLRRADPDIPASVTTTPVEDWVLHEWRRLGVDTLGVGLDAASPRVFREVGKPYTWDMYIDFIRRAIGVYGRGRVYAHLVAGLGETPREMLEAMKTLYAMGARVALFNYTRLPGSPRAFPGVDPATYRVYQLARLLLEHGLDPLDYIDPRPPLRFTKKPPLDPRYGLLTSGCPGCNRPFYNEPPRGPIYNYPSMELLRRDREAVKRQLEEIGLGGGE</sequence>
<dbReference type="GO" id="GO:0003824">
    <property type="term" value="F:catalytic activity"/>
    <property type="evidence" value="ECO:0007669"/>
    <property type="project" value="InterPro"/>
</dbReference>
<dbReference type="SUPFAM" id="SSF102114">
    <property type="entry name" value="Radical SAM enzymes"/>
    <property type="match status" value="1"/>
</dbReference>
<dbReference type="GeneID" id="26099662"/>
<evidence type="ECO:0000256" key="4">
    <source>
        <dbReference type="ARBA" id="ARBA00023014"/>
    </source>
</evidence>
<dbReference type="Pfam" id="PF04055">
    <property type="entry name" value="Radical_SAM"/>
    <property type="match status" value="1"/>
</dbReference>
<proteinExistence type="predicted"/>
<keyword evidence="1" id="KW-0949">S-adenosyl-L-methionine</keyword>
<dbReference type="KEGG" id="pdl:Pyrde_1320"/>
<dbReference type="GO" id="GO:0051536">
    <property type="term" value="F:iron-sulfur cluster binding"/>
    <property type="evidence" value="ECO:0007669"/>
    <property type="project" value="UniProtKB-KW"/>
</dbReference>
<keyword evidence="2" id="KW-0479">Metal-binding</keyword>
<evidence type="ECO:0000313" key="7">
    <source>
        <dbReference type="Proteomes" id="UP000058613"/>
    </source>
</evidence>
<organism evidence="6 7">
    <name type="scientific">Pyrodictium delaneyi</name>
    <dbReference type="NCBI Taxonomy" id="1273541"/>
    <lineage>
        <taxon>Archaea</taxon>
        <taxon>Thermoproteota</taxon>
        <taxon>Thermoprotei</taxon>
        <taxon>Desulfurococcales</taxon>
        <taxon>Pyrodictiaceae</taxon>
        <taxon>Pyrodictium</taxon>
    </lineage>
</organism>
<dbReference type="InterPro" id="IPR013785">
    <property type="entry name" value="Aldolase_TIM"/>
</dbReference>
<evidence type="ECO:0000259" key="5">
    <source>
        <dbReference type="PROSITE" id="PS51918"/>
    </source>
</evidence>
<dbReference type="CDD" id="cd01335">
    <property type="entry name" value="Radical_SAM"/>
    <property type="match status" value="1"/>
</dbReference>
<dbReference type="Proteomes" id="UP000058613">
    <property type="component" value="Chromosome"/>
</dbReference>
<keyword evidence="4" id="KW-0411">Iron-sulfur</keyword>
<evidence type="ECO:0000256" key="2">
    <source>
        <dbReference type="ARBA" id="ARBA00022723"/>
    </source>
</evidence>
<dbReference type="AlphaFoldDB" id="A0A0P0N4S4"/>
<dbReference type="InterPro" id="IPR006638">
    <property type="entry name" value="Elp3/MiaA/NifB-like_rSAM"/>
</dbReference>